<dbReference type="InterPro" id="IPR010982">
    <property type="entry name" value="Lambda_DNA-bd_dom_sf"/>
</dbReference>
<organism evidence="1 2">
    <name type="scientific">Aliarcobacter cryaerophilus</name>
    <dbReference type="NCBI Taxonomy" id="28198"/>
    <lineage>
        <taxon>Bacteria</taxon>
        <taxon>Pseudomonadati</taxon>
        <taxon>Campylobacterota</taxon>
        <taxon>Epsilonproteobacteria</taxon>
        <taxon>Campylobacterales</taxon>
        <taxon>Arcobacteraceae</taxon>
        <taxon>Aliarcobacter</taxon>
    </lineage>
</organism>
<dbReference type="CDD" id="cd00093">
    <property type="entry name" value="HTH_XRE"/>
    <property type="match status" value="1"/>
</dbReference>
<dbReference type="GO" id="GO:0003677">
    <property type="term" value="F:DNA binding"/>
    <property type="evidence" value="ECO:0007669"/>
    <property type="project" value="InterPro"/>
</dbReference>
<dbReference type="Gene3D" id="1.10.260.40">
    <property type="entry name" value="lambda repressor-like DNA-binding domains"/>
    <property type="match status" value="1"/>
</dbReference>
<dbReference type="EMBL" id="NXGE01000002">
    <property type="protein sequence ID" value="PRM94878.1"/>
    <property type="molecule type" value="Genomic_DNA"/>
</dbReference>
<evidence type="ECO:0008006" key="3">
    <source>
        <dbReference type="Google" id="ProtNLM"/>
    </source>
</evidence>
<gene>
    <name evidence="1" type="ORF">CJ673_04780</name>
</gene>
<protein>
    <recommendedName>
        <fullName evidence="3">HTH cro/C1-type domain-containing protein</fullName>
    </recommendedName>
</protein>
<proteinExistence type="predicted"/>
<dbReference type="Proteomes" id="UP000238281">
    <property type="component" value="Unassembled WGS sequence"/>
</dbReference>
<name>A0A2S9T7R5_9BACT</name>
<comment type="caution">
    <text evidence="1">The sequence shown here is derived from an EMBL/GenBank/DDBJ whole genome shotgun (WGS) entry which is preliminary data.</text>
</comment>
<reference evidence="1 2" key="1">
    <citation type="submission" date="2017-09" db="EMBL/GenBank/DDBJ databases">
        <title>Reassesment of A. cryaerophilus.</title>
        <authorList>
            <person name="Perez-Cataluna A."/>
            <person name="Collado L."/>
            <person name="Salgado O."/>
            <person name="Lefinanco V."/>
            <person name="Figueras M.J."/>
        </authorList>
    </citation>
    <scope>NUCLEOTIDE SEQUENCE [LARGE SCALE GENOMIC DNA]</scope>
    <source>
        <strain evidence="1 2">LMG 10210</strain>
    </source>
</reference>
<dbReference type="InterPro" id="IPR001387">
    <property type="entry name" value="Cro/C1-type_HTH"/>
</dbReference>
<dbReference type="SUPFAM" id="SSF47413">
    <property type="entry name" value="lambda repressor-like DNA-binding domains"/>
    <property type="match status" value="1"/>
</dbReference>
<evidence type="ECO:0000313" key="2">
    <source>
        <dbReference type="Proteomes" id="UP000238281"/>
    </source>
</evidence>
<evidence type="ECO:0000313" key="1">
    <source>
        <dbReference type="EMBL" id="PRM94878.1"/>
    </source>
</evidence>
<dbReference type="RefSeq" id="WP_105915136.1">
    <property type="nucleotide sequence ID" value="NZ_NXGE01000002.1"/>
</dbReference>
<accession>A0A2S9T7R5</accession>
<sequence>MSISKHINSILLEKGMTKKFFALKFIELNPTLKSTGEVPSISSIYGYLNGSREIKAELLPYIAKVLDVGISELFEDNKKDRVKILQNILENPRQEEQKLLENYFKFEEKLNNQKLQNDTNYHLYNYILQMLPYASEKFLYTLIDLLESYKDSTKRTQEDIKNLDF</sequence>
<dbReference type="AlphaFoldDB" id="A0A2S9T7R5"/>